<dbReference type="OrthoDB" id="10013584at2759"/>
<dbReference type="OMA" id="CEIFSTI"/>
<keyword evidence="1" id="KW-0812">Transmembrane</keyword>
<reference evidence="2 3" key="1">
    <citation type="journal article" date="2014" name="Nat. Commun.">
        <title>Klebsormidium flaccidum genome reveals primary factors for plant terrestrial adaptation.</title>
        <authorList>
            <person name="Hori K."/>
            <person name="Maruyama F."/>
            <person name="Fujisawa T."/>
            <person name="Togashi T."/>
            <person name="Yamamoto N."/>
            <person name="Seo M."/>
            <person name="Sato S."/>
            <person name="Yamada T."/>
            <person name="Mori H."/>
            <person name="Tajima N."/>
            <person name="Moriyama T."/>
            <person name="Ikeuchi M."/>
            <person name="Watanabe M."/>
            <person name="Wada H."/>
            <person name="Kobayashi K."/>
            <person name="Saito M."/>
            <person name="Masuda T."/>
            <person name="Sasaki-Sekimoto Y."/>
            <person name="Mashiguchi K."/>
            <person name="Awai K."/>
            <person name="Shimojima M."/>
            <person name="Masuda S."/>
            <person name="Iwai M."/>
            <person name="Nobusawa T."/>
            <person name="Narise T."/>
            <person name="Kondo S."/>
            <person name="Saito H."/>
            <person name="Sato R."/>
            <person name="Murakawa M."/>
            <person name="Ihara Y."/>
            <person name="Oshima-Yamada Y."/>
            <person name="Ohtaka K."/>
            <person name="Satoh M."/>
            <person name="Sonobe K."/>
            <person name="Ishii M."/>
            <person name="Ohtani R."/>
            <person name="Kanamori-Sato M."/>
            <person name="Honoki R."/>
            <person name="Miyazaki D."/>
            <person name="Mochizuki H."/>
            <person name="Umetsu J."/>
            <person name="Higashi K."/>
            <person name="Shibata D."/>
            <person name="Kamiya Y."/>
            <person name="Sato N."/>
            <person name="Nakamura Y."/>
            <person name="Tabata S."/>
            <person name="Ida S."/>
            <person name="Kurokawa K."/>
            <person name="Ohta H."/>
        </authorList>
    </citation>
    <scope>NUCLEOTIDE SEQUENCE [LARGE SCALE GENOMIC DNA]</scope>
    <source>
        <strain evidence="2 3">NIES-2285</strain>
    </source>
</reference>
<proteinExistence type="predicted"/>
<dbReference type="AlphaFoldDB" id="A0A1Y1HR27"/>
<protein>
    <submittedName>
        <fullName evidence="2">Uncharacterized protein</fullName>
    </submittedName>
</protein>
<organism evidence="2 3">
    <name type="scientific">Klebsormidium nitens</name>
    <name type="common">Green alga</name>
    <name type="synonym">Ulothrix nitens</name>
    <dbReference type="NCBI Taxonomy" id="105231"/>
    <lineage>
        <taxon>Eukaryota</taxon>
        <taxon>Viridiplantae</taxon>
        <taxon>Streptophyta</taxon>
        <taxon>Klebsormidiophyceae</taxon>
        <taxon>Klebsormidiales</taxon>
        <taxon>Klebsormidiaceae</taxon>
        <taxon>Klebsormidium</taxon>
    </lineage>
</organism>
<name>A0A1Y1HR27_KLENI</name>
<accession>A0A1Y1HR27</accession>
<evidence type="ECO:0000313" key="3">
    <source>
        <dbReference type="Proteomes" id="UP000054558"/>
    </source>
</evidence>
<keyword evidence="3" id="KW-1185">Reference proteome</keyword>
<dbReference type="Proteomes" id="UP000054558">
    <property type="component" value="Unassembled WGS sequence"/>
</dbReference>
<keyword evidence="1" id="KW-0472">Membrane</keyword>
<keyword evidence="1" id="KW-1133">Transmembrane helix</keyword>
<gene>
    <name evidence="2" type="ORF">KFL_000100430</name>
</gene>
<sequence length="362" mass="41098">MGRGADLRNAFYDCRPTLALLPNFLAFWILQTPCYLLTWLYTLLTLPFALATYHKPDDTDIIAYVEGTSIASLARVVPGSRGKRLMCVEVKGASLTVSGRVLESWTLLYDKDENRVITFTRNGADVTSREQIYATLHVYHVTAFHGKSHAGSNRLVKTLLAANYRPLLPEAAYGTLPLNWHLLYTVFSPAAANRAVNGPMLYGMPVEIESLVTDACDEIFLHQHQTAAPCAFSAVNSRFTRFLFASRGALRAAMERHVIDRELVPFETFWLHTVMHSLDHYCTHKLTQNLLFPLDTWRDGDAYQYARRIMFGEMFVAPLLNVFADNRIRALRARKPFWGDLYRALSGLDREYADQVTASIMY</sequence>
<evidence type="ECO:0000313" key="2">
    <source>
        <dbReference type="EMBL" id="GAQ78278.1"/>
    </source>
</evidence>
<dbReference type="EMBL" id="DF236959">
    <property type="protein sequence ID" value="GAQ78278.1"/>
    <property type="molecule type" value="Genomic_DNA"/>
</dbReference>
<feature type="transmembrane region" description="Helical" evidence="1">
    <location>
        <begin position="20"/>
        <end position="41"/>
    </location>
</feature>
<evidence type="ECO:0000256" key="1">
    <source>
        <dbReference type="SAM" id="Phobius"/>
    </source>
</evidence>